<keyword evidence="3" id="KW-1185">Reference proteome</keyword>
<sequence>MLSLSNIYKSYGIFGNHMCTERRKMIDYTPFWETLKQSKENWYTLTKKHHVSDSTLHRLKHNQDISMKTVNDLCRILDCEIDGIARYVPSDKDQAL</sequence>
<dbReference type="GO" id="GO:0003677">
    <property type="term" value="F:DNA binding"/>
    <property type="evidence" value="ECO:0007669"/>
    <property type="project" value="InterPro"/>
</dbReference>
<evidence type="ECO:0000313" key="2">
    <source>
        <dbReference type="EMBL" id="EEG53517.1"/>
    </source>
</evidence>
<proteinExistence type="predicted"/>
<dbReference type="InterPro" id="IPR010982">
    <property type="entry name" value="Lambda_DNA-bd_dom_sf"/>
</dbReference>
<gene>
    <name evidence="2" type="ORF">CLOSTASPAR_04408</name>
</gene>
<dbReference type="AlphaFoldDB" id="C0D562"/>
<evidence type="ECO:0000313" key="3">
    <source>
        <dbReference type="Proteomes" id="UP000004756"/>
    </source>
</evidence>
<reference evidence="2 3" key="2">
    <citation type="submission" date="2009-02" db="EMBL/GenBank/DDBJ databases">
        <title>Draft genome sequence of Clostridium asparagiforme (DSM 15981).</title>
        <authorList>
            <person name="Sudarsanam P."/>
            <person name="Ley R."/>
            <person name="Guruge J."/>
            <person name="Turnbaugh P.J."/>
            <person name="Mahowald M."/>
            <person name="Liep D."/>
            <person name="Gordon J."/>
        </authorList>
    </citation>
    <scope>NUCLEOTIDE SEQUENCE [LARGE SCALE GENOMIC DNA]</scope>
    <source>
        <strain evidence="2 3">DSM 15981</strain>
    </source>
</reference>
<dbReference type="Pfam" id="PF13443">
    <property type="entry name" value="HTH_26"/>
    <property type="match status" value="1"/>
</dbReference>
<dbReference type="HOGENOM" id="CLU_066192_31_1_9"/>
<evidence type="ECO:0000259" key="1">
    <source>
        <dbReference type="Pfam" id="PF13443"/>
    </source>
</evidence>
<name>C0D562_9FIRM</name>
<protein>
    <recommendedName>
        <fullName evidence="1">HTH cro/C1-type domain-containing protein</fullName>
    </recommendedName>
</protein>
<dbReference type="SUPFAM" id="SSF47413">
    <property type="entry name" value="lambda repressor-like DNA-binding domains"/>
    <property type="match status" value="1"/>
</dbReference>
<reference evidence="2 3" key="1">
    <citation type="submission" date="2009-01" db="EMBL/GenBank/DDBJ databases">
        <authorList>
            <person name="Fulton L."/>
            <person name="Clifton S."/>
            <person name="Fulton B."/>
            <person name="Xu J."/>
            <person name="Minx P."/>
            <person name="Pepin K.H."/>
            <person name="Johnson M."/>
            <person name="Bhonagiri V."/>
            <person name="Nash W.E."/>
            <person name="Mardis E.R."/>
            <person name="Wilson R.K."/>
        </authorList>
    </citation>
    <scope>NUCLEOTIDE SEQUENCE [LARGE SCALE GENOMIC DNA]</scope>
    <source>
        <strain evidence="2 3">DSM 15981</strain>
    </source>
</reference>
<organism evidence="2 3">
    <name type="scientific">[Clostridium] asparagiforme DSM 15981</name>
    <dbReference type="NCBI Taxonomy" id="518636"/>
    <lineage>
        <taxon>Bacteria</taxon>
        <taxon>Bacillati</taxon>
        <taxon>Bacillota</taxon>
        <taxon>Clostridia</taxon>
        <taxon>Lachnospirales</taxon>
        <taxon>Lachnospiraceae</taxon>
        <taxon>Enterocloster</taxon>
    </lineage>
</organism>
<dbReference type="EMBL" id="ACCJ01000360">
    <property type="protein sequence ID" value="EEG53517.1"/>
    <property type="molecule type" value="Genomic_DNA"/>
</dbReference>
<accession>C0D562</accession>
<comment type="caution">
    <text evidence="2">The sequence shown here is derived from an EMBL/GenBank/DDBJ whole genome shotgun (WGS) entry which is preliminary data.</text>
</comment>
<dbReference type="InterPro" id="IPR001387">
    <property type="entry name" value="Cro/C1-type_HTH"/>
</dbReference>
<dbReference type="Proteomes" id="UP000004756">
    <property type="component" value="Unassembled WGS sequence"/>
</dbReference>
<feature type="domain" description="HTH cro/C1-type" evidence="1">
    <location>
        <begin position="32"/>
        <end position="89"/>
    </location>
</feature>